<dbReference type="PIRSF" id="PIRSF009467">
    <property type="entry name" value="Ureas_acces_UreF"/>
    <property type="match status" value="1"/>
</dbReference>
<dbReference type="OrthoDB" id="3382047at2"/>
<sequence length="269" mass="27359">MGLTSLVLADARFPGGGHVHSGGVEEAVARGLVQDVETLRGFLLGRLRTAGLVAAAFAAAAARLAARGTDARGTDARGTDARGTDTDAWAAQASPAGAWAAQASVAGAWAAQASRAWGALDAEFDARTPSQAQREASRAQGRGTLRAVRAAWPSPVYDELGPRPHHALLVGAVCGIAGEPPEEAARCVAYLAVSGPASAAVRLLGLDPFAVNAVLIHLEPALDAVVETAVHTAAHTAVTEDLPAPGAPVLDLLAQAHVAHRGRLRLFAS</sequence>
<name>A0A1G7T2L4_PSEOR</name>
<evidence type="ECO:0000313" key="4">
    <source>
        <dbReference type="Proteomes" id="UP000198967"/>
    </source>
</evidence>
<protein>
    <submittedName>
        <fullName evidence="3">Urease accessory protein</fullName>
    </submittedName>
</protein>
<reference evidence="3 4" key="1">
    <citation type="submission" date="2016-10" db="EMBL/GenBank/DDBJ databases">
        <authorList>
            <person name="de Groot N.N."/>
        </authorList>
    </citation>
    <scope>NUCLEOTIDE SEQUENCE [LARGE SCALE GENOMIC DNA]</scope>
    <source>
        <strain evidence="3 4">CGMCC 4.3143</strain>
    </source>
</reference>
<keyword evidence="4" id="KW-1185">Reference proteome</keyword>
<gene>
    <name evidence="3" type="ORF">SAMN05216377_110183</name>
</gene>
<accession>A0A1G7T2L4</accession>
<dbReference type="Pfam" id="PF01730">
    <property type="entry name" value="UreF"/>
    <property type="match status" value="1"/>
</dbReference>
<evidence type="ECO:0000313" key="3">
    <source>
        <dbReference type="EMBL" id="SDG29576.1"/>
    </source>
</evidence>
<dbReference type="Gene3D" id="1.10.4190.10">
    <property type="entry name" value="Urease accessory protein UreF"/>
    <property type="match status" value="1"/>
</dbReference>
<dbReference type="InterPro" id="IPR002639">
    <property type="entry name" value="UreF"/>
</dbReference>
<dbReference type="PANTHER" id="PTHR33620:SF1">
    <property type="entry name" value="UREASE ACCESSORY PROTEIN F"/>
    <property type="match status" value="1"/>
</dbReference>
<dbReference type="InterPro" id="IPR038277">
    <property type="entry name" value="UreF_sf"/>
</dbReference>
<organism evidence="3 4">
    <name type="scientific">Pseudonocardia oroxyli</name>
    <dbReference type="NCBI Taxonomy" id="366584"/>
    <lineage>
        <taxon>Bacteria</taxon>
        <taxon>Bacillati</taxon>
        <taxon>Actinomycetota</taxon>
        <taxon>Actinomycetes</taxon>
        <taxon>Pseudonocardiales</taxon>
        <taxon>Pseudonocardiaceae</taxon>
        <taxon>Pseudonocardia</taxon>
    </lineage>
</organism>
<dbReference type="GO" id="GO:0016151">
    <property type="term" value="F:nickel cation binding"/>
    <property type="evidence" value="ECO:0007669"/>
    <property type="project" value="InterPro"/>
</dbReference>
<proteinExistence type="predicted"/>
<dbReference type="STRING" id="366584.SAMN05216377_110183"/>
<evidence type="ECO:0000256" key="2">
    <source>
        <dbReference type="ARBA" id="ARBA00023186"/>
    </source>
</evidence>
<dbReference type="RefSeq" id="WP_093085554.1">
    <property type="nucleotide sequence ID" value="NZ_FNBE01000010.1"/>
</dbReference>
<evidence type="ECO:0000256" key="1">
    <source>
        <dbReference type="ARBA" id="ARBA00022988"/>
    </source>
</evidence>
<keyword evidence="1" id="KW-0996">Nickel insertion</keyword>
<keyword evidence="2" id="KW-0143">Chaperone</keyword>
<dbReference type="PANTHER" id="PTHR33620">
    <property type="entry name" value="UREASE ACCESSORY PROTEIN F"/>
    <property type="match status" value="1"/>
</dbReference>
<dbReference type="EMBL" id="FNBE01000010">
    <property type="protein sequence ID" value="SDG29576.1"/>
    <property type="molecule type" value="Genomic_DNA"/>
</dbReference>
<dbReference type="AlphaFoldDB" id="A0A1G7T2L4"/>
<dbReference type="Proteomes" id="UP000198967">
    <property type="component" value="Unassembled WGS sequence"/>
</dbReference>